<keyword evidence="1" id="KW-1133">Transmembrane helix</keyword>
<feature type="transmembrane region" description="Helical" evidence="1">
    <location>
        <begin position="82"/>
        <end position="102"/>
    </location>
</feature>
<proteinExistence type="predicted"/>
<accession>A0A2N2F387</accession>
<name>A0A2N2F387_9BACT</name>
<protein>
    <submittedName>
        <fullName evidence="2">Uncharacterized protein</fullName>
    </submittedName>
</protein>
<gene>
    <name evidence="2" type="ORF">CVU76_01445</name>
</gene>
<dbReference type="AlphaFoldDB" id="A0A2N2F387"/>
<sequence length="168" mass="19866">MKRSIFTLITISFLFGIFDFHYQNTISPIFSKIFGNSNNPLQLIPLFIYMLLPWYLLSLYVYIKSKKEKLISLKILTLRTILAYLISVISYYLHYVFLLFFVGLPNFENMVLNFSIQNIRYAFIQLFLPGVIEWSIGAIVLGLLISVFNYFVIPTIRRFTEKEKKDIF</sequence>
<dbReference type="Proteomes" id="UP000233417">
    <property type="component" value="Unassembled WGS sequence"/>
</dbReference>
<dbReference type="EMBL" id="PHAO01000001">
    <property type="protein sequence ID" value="PKN02685.1"/>
    <property type="molecule type" value="Genomic_DNA"/>
</dbReference>
<keyword evidence="1" id="KW-0472">Membrane</keyword>
<evidence type="ECO:0000313" key="2">
    <source>
        <dbReference type="EMBL" id="PKN02685.1"/>
    </source>
</evidence>
<keyword evidence="1" id="KW-0812">Transmembrane</keyword>
<comment type="caution">
    <text evidence="2">The sequence shown here is derived from an EMBL/GenBank/DDBJ whole genome shotgun (WGS) entry which is preliminary data.</text>
</comment>
<reference evidence="2 3" key="1">
    <citation type="journal article" date="2017" name="ISME J.">
        <title>Potential for microbial H2 and metal transformations associated with novel bacteria and archaea in deep terrestrial subsurface sediments.</title>
        <authorList>
            <person name="Hernsdorf A.W."/>
            <person name="Amano Y."/>
            <person name="Miyakawa K."/>
            <person name="Ise K."/>
            <person name="Suzuki Y."/>
            <person name="Anantharaman K."/>
            <person name="Probst A."/>
            <person name="Burstein D."/>
            <person name="Thomas B.C."/>
            <person name="Banfield J.F."/>
        </authorList>
    </citation>
    <scope>NUCLEOTIDE SEQUENCE [LARGE SCALE GENOMIC DNA]</scope>
    <source>
        <strain evidence="2">HGW-Dojkabacteria-1</strain>
    </source>
</reference>
<organism evidence="2 3">
    <name type="scientific">Candidatus Dojkabacteria bacterium HGW-Dojkabacteria-1</name>
    <dbReference type="NCBI Taxonomy" id="2013761"/>
    <lineage>
        <taxon>Bacteria</taxon>
        <taxon>Candidatus Dojkabacteria</taxon>
    </lineage>
</organism>
<feature type="transmembrane region" description="Helical" evidence="1">
    <location>
        <begin position="43"/>
        <end position="62"/>
    </location>
</feature>
<evidence type="ECO:0000313" key="3">
    <source>
        <dbReference type="Proteomes" id="UP000233417"/>
    </source>
</evidence>
<evidence type="ECO:0000256" key="1">
    <source>
        <dbReference type="SAM" id="Phobius"/>
    </source>
</evidence>
<feature type="transmembrane region" description="Helical" evidence="1">
    <location>
        <begin position="122"/>
        <end position="152"/>
    </location>
</feature>